<dbReference type="GeneID" id="27725562"/>
<dbReference type="EMBL" id="JOWA01000104">
    <property type="protein sequence ID" value="KEZ41933.1"/>
    <property type="molecule type" value="Genomic_DNA"/>
</dbReference>
<dbReference type="RefSeq" id="XP_016641732.1">
    <property type="nucleotide sequence ID" value="XM_016788579.1"/>
</dbReference>
<organism evidence="4 5">
    <name type="scientific">Pseudallescheria apiosperma</name>
    <name type="common">Scedosporium apiospermum</name>
    <dbReference type="NCBI Taxonomy" id="563466"/>
    <lineage>
        <taxon>Eukaryota</taxon>
        <taxon>Fungi</taxon>
        <taxon>Dikarya</taxon>
        <taxon>Ascomycota</taxon>
        <taxon>Pezizomycotina</taxon>
        <taxon>Sordariomycetes</taxon>
        <taxon>Hypocreomycetidae</taxon>
        <taxon>Microascales</taxon>
        <taxon>Microascaceae</taxon>
        <taxon>Scedosporium</taxon>
    </lineage>
</organism>
<dbReference type="PANTHER" id="PTHR42748:SF28">
    <property type="entry name" value="NMRA-LIKE DOMAIN-CONTAINING PROTEIN"/>
    <property type="match status" value="1"/>
</dbReference>
<keyword evidence="2" id="KW-0521">NADP</keyword>
<dbReference type="Proteomes" id="UP000028545">
    <property type="component" value="Unassembled WGS sequence"/>
</dbReference>
<evidence type="ECO:0000259" key="3">
    <source>
        <dbReference type="Pfam" id="PF05368"/>
    </source>
</evidence>
<dbReference type="InterPro" id="IPR036291">
    <property type="entry name" value="NAD(P)-bd_dom_sf"/>
</dbReference>
<evidence type="ECO:0000313" key="4">
    <source>
        <dbReference type="EMBL" id="KEZ41933.1"/>
    </source>
</evidence>
<dbReference type="InterPro" id="IPR008030">
    <property type="entry name" value="NmrA-like"/>
</dbReference>
<evidence type="ECO:0000256" key="1">
    <source>
        <dbReference type="ARBA" id="ARBA00006328"/>
    </source>
</evidence>
<dbReference type="KEGG" id="sapo:SAPIO_CDS6490"/>
<dbReference type="InterPro" id="IPR051164">
    <property type="entry name" value="NmrA-like_oxidored"/>
</dbReference>
<name>A0A084G3M1_PSEDA</name>
<dbReference type="Gene3D" id="3.40.50.720">
    <property type="entry name" value="NAD(P)-binding Rossmann-like Domain"/>
    <property type="match status" value="1"/>
</dbReference>
<dbReference type="VEuPathDB" id="FungiDB:SAPIO_CDS6490"/>
<sequence>MAKTIAVIGATGAQGGGVVNVMKNTPGWKVRAITRNPQSEAAQKLAGDGIEVVQANLDDDSSLKKAFEGVNAVFAVTNWWEHLFSGKSPDEAGALEEEQGMKLARAAASQLSTVEHYIWSTTPSAKRKFNGEYVTPHMDYKANIDARIKSELPELAARTTYLYFGYYPQNMAYLPLLRPFQVPDSGAFAQVTPSNPDAKILLSGDMTVNPGIWVRQAIATAPKSYGKYANVALEKLTFRQMMEAWSDITGKKGVYLQCTPEQWTELWGPAGTELALQFKFGELCDPWAEDDEFLSPEELAIDPSEVVGFRGAIEKLKHLF</sequence>
<dbReference type="Pfam" id="PF05368">
    <property type="entry name" value="NmrA"/>
    <property type="match status" value="1"/>
</dbReference>
<accession>A0A084G3M1</accession>
<dbReference type="CDD" id="cd05251">
    <property type="entry name" value="NmrA_like_SDR_a"/>
    <property type="match status" value="1"/>
</dbReference>
<evidence type="ECO:0000313" key="5">
    <source>
        <dbReference type="Proteomes" id="UP000028545"/>
    </source>
</evidence>
<proteinExistence type="inferred from homology"/>
<evidence type="ECO:0000256" key="2">
    <source>
        <dbReference type="ARBA" id="ARBA00022857"/>
    </source>
</evidence>
<dbReference type="SUPFAM" id="SSF51735">
    <property type="entry name" value="NAD(P)-binding Rossmann-fold domains"/>
    <property type="match status" value="1"/>
</dbReference>
<dbReference type="GO" id="GO:0005634">
    <property type="term" value="C:nucleus"/>
    <property type="evidence" value="ECO:0007669"/>
    <property type="project" value="TreeGrafter"/>
</dbReference>
<reference evidence="4 5" key="1">
    <citation type="journal article" date="2014" name="Genome Announc.">
        <title>Draft genome sequence of the pathogenic fungus Scedosporium apiospermum.</title>
        <authorList>
            <person name="Vandeputte P."/>
            <person name="Ghamrawi S."/>
            <person name="Rechenmann M."/>
            <person name="Iltis A."/>
            <person name="Giraud S."/>
            <person name="Fleury M."/>
            <person name="Thornton C."/>
            <person name="Delhaes L."/>
            <person name="Meyer W."/>
            <person name="Papon N."/>
            <person name="Bouchara J.P."/>
        </authorList>
    </citation>
    <scope>NUCLEOTIDE SEQUENCE [LARGE SCALE GENOMIC DNA]</scope>
    <source>
        <strain evidence="4 5">IHEM 14462</strain>
    </source>
</reference>
<dbReference type="OMA" id="PVPHFDY"/>
<comment type="similarity">
    <text evidence="1">Belongs to the NmrA-type oxidoreductase family.</text>
</comment>
<dbReference type="Gene3D" id="3.90.25.10">
    <property type="entry name" value="UDP-galactose 4-epimerase, domain 1"/>
    <property type="match status" value="1"/>
</dbReference>
<feature type="domain" description="NmrA-like" evidence="3">
    <location>
        <begin position="2"/>
        <end position="276"/>
    </location>
</feature>
<dbReference type="PANTHER" id="PTHR42748">
    <property type="entry name" value="NITROGEN METABOLITE REPRESSION PROTEIN NMRA FAMILY MEMBER"/>
    <property type="match status" value="1"/>
</dbReference>
<dbReference type="OrthoDB" id="300709at2759"/>
<keyword evidence="5" id="KW-1185">Reference proteome</keyword>
<dbReference type="AlphaFoldDB" id="A0A084G3M1"/>
<protein>
    <recommendedName>
        <fullName evidence="3">NmrA-like domain-containing protein</fullName>
    </recommendedName>
</protein>
<gene>
    <name evidence="4" type="ORF">SAPIO_CDS6490</name>
</gene>
<comment type="caution">
    <text evidence="4">The sequence shown here is derived from an EMBL/GenBank/DDBJ whole genome shotgun (WGS) entry which is preliminary data.</text>
</comment>
<dbReference type="HOGENOM" id="CLU_007383_8_1_1"/>